<reference evidence="6" key="1">
    <citation type="submission" date="2021-06" db="EMBL/GenBank/DDBJ databases">
        <authorList>
            <person name="Hodson N. C."/>
            <person name="Mongue J. A."/>
            <person name="Jaron S. K."/>
        </authorList>
    </citation>
    <scope>NUCLEOTIDE SEQUENCE</scope>
</reference>
<dbReference type="GO" id="GO:0016020">
    <property type="term" value="C:membrane"/>
    <property type="evidence" value="ECO:0007669"/>
    <property type="project" value="UniProtKB-SubCell"/>
</dbReference>
<name>A0A8J2PLX4_9HEXA</name>
<dbReference type="Proteomes" id="UP000708208">
    <property type="component" value="Unassembled WGS sequence"/>
</dbReference>
<keyword evidence="4 5" id="KW-0472">Membrane</keyword>
<protein>
    <recommendedName>
        <fullName evidence="8">Amino acid permease</fullName>
    </recommendedName>
</protein>
<dbReference type="InterPro" id="IPR050598">
    <property type="entry name" value="AminoAcid_Transporter"/>
</dbReference>
<dbReference type="Pfam" id="PF13520">
    <property type="entry name" value="AA_permease_2"/>
    <property type="match status" value="1"/>
</dbReference>
<evidence type="ECO:0000313" key="7">
    <source>
        <dbReference type="Proteomes" id="UP000708208"/>
    </source>
</evidence>
<dbReference type="GO" id="GO:0015179">
    <property type="term" value="F:L-amino acid transmembrane transporter activity"/>
    <property type="evidence" value="ECO:0007669"/>
    <property type="project" value="TreeGrafter"/>
</dbReference>
<evidence type="ECO:0000256" key="1">
    <source>
        <dbReference type="ARBA" id="ARBA00004141"/>
    </source>
</evidence>
<keyword evidence="3 5" id="KW-1133">Transmembrane helix</keyword>
<evidence type="ECO:0000256" key="3">
    <source>
        <dbReference type="ARBA" id="ARBA00022989"/>
    </source>
</evidence>
<evidence type="ECO:0000256" key="2">
    <source>
        <dbReference type="ARBA" id="ARBA00022692"/>
    </source>
</evidence>
<feature type="transmembrane region" description="Helical" evidence="5">
    <location>
        <begin position="12"/>
        <end position="32"/>
    </location>
</feature>
<dbReference type="AlphaFoldDB" id="A0A8J2PLX4"/>
<dbReference type="InterPro" id="IPR002293">
    <property type="entry name" value="AA/rel_permease1"/>
</dbReference>
<accession>A0A8J2PLX4</accession>
<comment type="caution">
    <text evidence="6">The sequence shown here is derived from an EMBL/GenBank/DDBJ whole genome shotgun (WGS) entry which is preliminary data.</text>
</comment>
<dbReference type="OrthoDB" id="5982228at2759"/>
<sequence>MFGNEMLGVMSFLMPVSVILSTFGAGNGVLFTSARITYVAGREGHLPDAISYVDVKRDTPSISLMINAIITILMVIALDVNALIDFFSYGAWIFYGATAATLLVLRRKMPDAP</sequence>
<proteinExistence type="predicted"/>
<keyword evidence="7" id="KW-1185">Reference proteome</keyword>
<dbReference type="EMBL" id="CAJVCH010547915">
    <property type="protein sequence ID" value="CAG7828539.1"/>
    <property type="molecule type" value="Genomic_DNA"/>
</dbReference>
<feature type="non-terminal residue" evidence="6">
    <location>
        <position position="1"/>
    </location>
</feature>
<evidence type="ECO:0000256" key="5">
    <source>
        <dbReference type="SAM" id="Phobius"/>
    </source>
</evidence>
<comment type="subcellular location">
    <subcellularLocation>
        <location evidence="1">Membrane</location>
        <topology evidence="1">Multi-pass membrane protein</topology>
    </subcellularLocation>
</comment>
<evidence type="ECO:0008006" key="8">
    <source>
        <dbReference type="Google" id="ProtNLM"/>
    </source>
</evidence>
<keyword evidence="2 5" id="KW-0812">Transmembrane</keyword>
<gene>
    <name evidence="6" type="ORF">AFUS01_LOCUS38461</name>
</gene>
<dbReference type="PANTHER" id="PTHR11785:SF512">
    <property type="entry name" value="SOBREMESA, ISOFORM B"/>
    <property type="match status" value="1"/>
</dbReference>
<organism evidence="6 7">
    <name type="scientific">Allacma fusca</name>
    <dbReference type="NCBI Taxonomy" id="39272"/>
    <lineage>
        <taxon>Eukaryota</taxon>
        <taxon>Metazoa</taxon>
        <taxon>Ecdysozoa</taxon>
        <taxon>Arthropoda</taxon>
        <taxon>Hexapoda</taxon>
        <taxon>Collembola</taxon>
        <taxon>Symphypleona</taxon>
        <taxon>Sminthuridae</taxon>
        <taxon>Allacma</taxon>
    </lineage>
</organism>
<feature type="transmembrane region" description="Helical" evidence="5">
    <location>
        <begin position="86"/>
        <end position="105"/>
    </location>
</feature>
<feature type="transmembrane region" description="Helical" evidence="5">
    <location>
        <begin position="62"/>
        <end position="80"/>
    </location>
</feature>
<evidence type="ECO:0000313" key="6">
    <source>
        <dbReference type="EMBL" id="CAG7828539.1"/>
    </source>
</evidence>
<dbReference type="PANTHER" id="PTHR11785">
    <property type="entry name" value="AMINO ACID TRANSPORTER"/>
    <property type="match status" value="1"/>
</dbReference>
<evidence type="ECO:0000256" key="4">
    <source>
        <dbReference type="ARBA" id="ARBA00023136"/>
    </source>
</evidence>